<feature type="region of interest" description="Disordered" evidence="1">
    <location>
        <begin position="1"/>
        <end position="20"/>
    </location>
</feature>
<comment type="caution">
    <text evidence="2">The sequence shown here is derived from an EMBL/GenBank/DDBJ whole genome shotgun (WGS) entry which is preliminary data.</text>
</comment>
<dbReference type="AlphaFoldDB" id="A0A1G2TAK5"/>
<reference evidence="2 3" key="1">
    <citation type="journal article" date="2016" name="Nat. Commun.">
        <title>Thousands of microbial genomes shed light on interconnected biogeochemical processes in an aquifer system.</title>
        <authorList>
            <person name="Anantharaman K."/>
            <person name="Brown C.T."/>
            <person name="Hug L.A."/>
            <person name="Sharon I."/>
            <person name="Castelle C.J."/>
            <person name="Probst A.J."/>
            <person name="Thomas B.C."/>
            <person name="Singh A."/>
            <person name="Wilkins M.J."/>
            <person name="Karaoz U."/>
            <person name="Brodie E.L."/>
            <person name="Williams K.H."/>
            <person name="Hubbard S.S."/>
            <person name="Banfield J.F."/>
        </authorList>
    </citation>
    <scope>NUCLEOTIDE SEQUENCE [LARGE SCALE GENOMIC DNA]</scope>
</reference>
<accession>A0A1G2TAK5</accession>
<evidence type="ECO:0000313" key="3">
    <source>
        <dbReference type="Proteomes" id="UP000179264"/>
    </source>
</evidence>
<evidence type="ECO:0000313" key="2">
    <source>
        <dbReference type="EMBL" id="OHA94088.1"/>
    </source>
</evidence>
<dbReference type="Proteomes" id="UP000179264">
    <property type="component" value="Unassembled WGS sequence"/>
</dbReference>
<gene>
    <name evidence="2" type="ORF">A2W58_01205</name>
</gene>
<proteinExistence type="predicted"/>
<organism evidence="2 3">
    <name type="scientific">Candidatus Zambryskibacteria bacterium RIFCSPHIGHO2_02_38_10.5</name>
    <dbReference type="NCBI Taxonomy" id="1802742"/>
    <lineage>
        <taxon>Bacteria</taxon>
        <taxon>Candidatus Zambryskiibacteriota</taxon>
    </lineage>
</organism>
<name>A0A1G2TAK5_9BACT</name>
<evidence type="ECO:0000256" key="1">
    <source>
        <dbReference type="SAM" id="MobiDB-lite"/>
    </source>
</evidence>
<protein>
    <submittedName>
        <fullName evidence="2">Uncharacterized protein</fullName>
    </submittedName>
</protein>
<sequence>MPLRKRKRREEKKGWKLQKKRAPIRTPVTDQLRQQLRIYQKPRKVAVRLENNVITELYKPKTQTAKKQAGTKRLVTVTEAVKFLEIPASTIPILYLRNIEVDGETLLYANAVEAYKSRM</sequence>
<dbReference type="EMBL" id="MHVL01000002">
    <property type="protein sequence ID" value="OHA94088.1"/>
    <property type="molecule type" value="Genomic_DNA"/>
</dbReference>